<accession>A0A7V2ATQ0</accession>
<dbReference type="AlphaFoldDB" id="A0A7V2ATQ0"/>
<dbReference type="PANTHER" id="PTHR32347:SF23">
    <property type="entry name" value="BLL5650 PROTEIN"/>
    <property type="match status" value="1"/>
</dbReference>
<reference evidence="5" key="1">
    <citation type="journal article" date="2020" name="mSystems">
        <title>Genome- and Community-Level Interaction Insights into Carbon Utilization and Element Cycling Functions of Hydrothermarchaeota in Hydrothermal Sediment.</title>
        <authorList>
            <person name="Zhou Z."/>
            <person name="Liu Y."/>
            <person name="Xu W."/>
            <person name="Pan J."/>
            <person name="Luo Z.H."/>
            <person name="Li M."/>
        </authorList>
    </citation>
    <scope>NUCLEOTIDE SEQUENCE [LARGE SCALE GENOMIC DNA]</scope>
    <source>
        <strain evidence="5">SpSt-1233</strain>
    </source>
</reference>
<dbReference type="Proteomes" id="UP000886069">
    <property type="component" value="Unassembled WGS sequence"/>
</dbReference>
<dbReference type="EMBL" id="DSEC01000097">
    <property type="protein sequence ID" value="HER43095.1"/>
    <property type="molecule type" value="Genomic_DNA"/>
</dbReference>
<sequence length="297" mass="32162">MMSKIALALTLVFTIAWYTGCSDGDDAAAGSGLIEADEVIVSAEVAGRVTERFFDDGTELRRGDVLLSVDSTRIVLQIRAADASLKAAEANLETARARLAQAKETESFSKSELDRVSRLLAGGSASQRQYDKARFDYDSAVKARQTAEAGVASVRTEIEKIRAEKDRLERDLEDTRPKAPISGTVLDTYVEAGELLSPGRPVVMIANIDTVYVKVYLNAGAFSGVVLGDTAVVDTESGKRRFTGTVVWTSDEAEFTPKNVQTRESRAGLVYAVKVSLPNPDRTLKVGMPVYVTIRSK</sequence>
<dbReference type="Gene3D" id="2.40.50.100">
    <property type="match status" value="1"/>
</dbReference>
<evidence type="ECO:0000313" key="5">
    <source>
        <dbReference type="EMBL" id="HER43095.1"/>
    </source>
</evidence>
<organism evidence="5">
    <name type="scientific">Eiseniibacteriota bacterium</name>
    <dbReference type="NCBI Taxonomy" id="2212470"/>
    <lineage>
        <taxon>Bacteria</taxon>
        <taxon>Candidatus Eiseniibacteriota</taxon>
    </lineage>
</organism>
<protein>
    <submittedName>
        <fullName evidence="5">HlyD family efflux transporter periplasmic adaptor subunit</fullName>
    </submittedName>
</protein>
<proteinExistence type="predicted"/>
<dbReference type="SUPFAM" id="SSF111369">
    <property type="entry name" value="HlyD-like secretion proteins"/>
    <property type="match status" value="1"/>
</dbReference>
<name>A0A7V2ATQ0_UNCEI</name>
<evidence type="ECO:0000259" key="4">
    <source>
        <dbReference type="Pfam" id="PF25917"/>
    </source>
</evidence>
<dbReference type="PANTHER" id="PTHR32347">
    <property type="entry name" value="EFFLUX SYSTEM COMPONENT YKNX-RELATED"/>
    <property type="match status" value="1"/>
</dbReference>
<evidence type="ECO:0000256" key="2">
    <source>
        <dbReference type="ARBA" id="ARBA00023054"/>
    </source>
</evidence>
<gene>
    <name evidence="5" type="ORF">ENO08_01375</name>
</gene>
<comment type="subcellular location">
    <subcellularLocation>
        <location evidence="1">Cell envelope</location>
    </subcellularLocation>
</comment>
<dbReference type="Gene3D" id="1.10.287.470">
    <property type="entry name" value="Helix hairpin bin"/>
    <property type="match status" value="1"/>
</dbReference>
<dbReference type="Gene3D" id="2.40.30.170">
    <property type="match status" value="1"/>
</dbReference>
<evidence type="ECO:0000256" key="1">
    <source>
        <dbReference type="ARBA" id="ARBA00004196"/>
    </source>
</evidence>
<feature type="coiled-coil region" evidence="3">
    <location>
        <begin position="151"/>
        <end position="178"/>
    </location>
</feature>
<feature type="coiled-coil region" evidence="3">
    <location>
        <begin position="78"/>
        <end position="105"/>
    </location>
</feature>
<evidence type="ECO:0000256" key="3">
    <source>
        <dbReference type="SAM" id="Coils"/>
    </source>
</evidence>
<feature type="domain" description="Multidrug resistance protein MdtA-like barrel-sandwich hybrid" evidence="4">
    <location>
        <begin position="39"/>
        <end position="205"/>
    </location>
</feature>
<dbReference type="Pfam" id="PF25917">
    <property type="entry name" value="BSH_RND"/>
    <property type="match status" value="1"/>
</dbReference>
<dbReference type="GO" id="GO:0030313">
    <property type="term" value="C:cell envelope"/>
    <property type="evidence" value="ECO:0007669"/>
    <property type="project" value="UniProtKB-SubCell"/>
</dbReference>
<keyword evidence="2 3" id="KW-0175">Coiled coil</keyword>
<comment type="caution">
    <text evidence="5">The sequence shown here is derived from an EMBL/GenBank/DDBJ whole genome shotgun (WGS) entry which is preliminary data.</text>
</comment>
<dbReference type="InterPro" id="IPR058625">
    <property type="entry name" value="MdtA-like_BSH"/>
</dbReference>
<dbReference type="InterPro" id="IPR050465">
    <property type="entry name" value="UPF0194_transport"/>
</dbReference>